<accession>A0AC34F4G3</accession>
<evidence type="ECO:0000313" key="2">
    <source>
        <dbReference type="WBParaSite" id="ES5_v2.g11961.t1"/>
    </source>
</evidence>
<dbReference type="Proteomes" id="UP000887579">
    <property type="component" value="Unplaced"/>
</dbReference>
<sequence>MTTNCGGGDDPLFLKQIISRYETEEDDFLREIETMQQCANTDTSDDFVEESPVLGTLCSLVSEITDLRKQNRKLRRRLIESASLSPPSRPSRGSGVVHRVSAAFLDSRDRILPRFKNNSSALSNSTSNSRSKKQSMEIRSGARERMSSPPHKDNLTVSTYSTDLSSETFSSSHHSNHHYHHRARKPPPLVLPELSDSDAEQSVFAENSMPEYDPNSNDENCLSPCQDPQSKRNSKMFYMSSDRNSASSASASSCAEINNSMTASRTSFLEFFGIRRKRENTRQTSPTVPFNAAKVTVKKRKRKISENDSVASSVHRSAQNLEKNESEDDFEGGYKRKERPKSAVYLDPGEMLPKSKLKCKTKSTKSISSRDTSASEDNRSTYAMEDDFQCLKEENSLLKNEVQVLKTRNNRLIDQLREKSMQLSRLNSRTSNIEEELGIFRQKSKLNDALDKLCLKDRLSMSSQAVMETVEEKLREFDKKLQNIRIDAVEKQKAALETASREQNINQAQLEQIEQLQRENFSLLQLKANEIGAQDKIIRQKLDLMPSYDAMYSFAMGIVRKLGQLRSNLLEKTSMITQNEFEILHTQSSLLIAQAQTERLRHQAYVINKTEKRKRPASFHGEDLLGKIVKPTLNFYLPFREYGARIERQKRCHNNNIDSLVEANEQNIETEFLRLFDYARTLSKICEETPPTREKPFNRDPIAIYHTPQGRNIASPNEKDSHPIYDSPPTKQNDSDYHSISKQMSSSAGSGNISFFTNNGLNRKASFERRISSQKRQMSATPPQISFISRLPQPSSSANSSPLTSNRNNNVVMRRNSPTHHEQTIKEEDEPRSISVSEASVATTIERSSAPMSSSAASTTAQTITPNSSRLPKLSPQFERTKKAGNSWLSKLRLNHRKTTNNS</sequence>
<reference evidence="2" key="1">
    <citation type="submission" date="2022-11" db="UniProtKB">
        <authorList>
            <consortium name="WormBaseParasite"/>
        </authorList>
    </citation>
    <scope>IDENTIFICATION</scope>
</reference>
<dbReference type="WBParaSite" id="ES5_v2.g11961.t1">
    <property type="protein sequence ID" value="ES5_v2.g11961.t1"/>
    <property type="gene ID" value="ES5_v2.g11961"/>
</dbReference>
<proteinExistence type="predicted"/>
<name>A0AC34F4G3_9BILA</name>
<protein>
    <submittedName>
        <fullName evidence="2">Uncharacterized protein</fullName>
    </submittedName>
</protein>
<evidence type="ECO:0000313" key="1">
    <source>
        <dbReference type="Proteomes" id="UP000887579"/>
    </source>
</evidence>
<organism evidence="1 2">
    <name type="scientific">Panagrolaimus sp. ES5</name>
    <dbReference type="NCBI Taxonomy" id="591445"/>
    <lineage>
        <taxon>Eukaryota</taxon>
        <taxon>Metazoa</taxon>
        <taxon>Ecdysozoa</taxon>
        <taxon>Nematoda</taxon>
        <taxon>Chromadorea</taxon>
        <taxon>Rhabditida</taxon>
        <taxon>Tylenchina</taxon>
        <taxon>Panagrolaimomorpha</taxon>
        <taxon>Panagrolaimoidea</taxon>
        <taxon>Panagrolaimidae</taxon>
        <taxon>Panagrolaimus</taxon>
    </lineage>
</organism>